<reference evidence="1 2" key="1">
    <citation type="submission" date="2017-11" db="EMBL/GenBank/DDBJ databases">
        <title>Isolation and Characterization of Family Methanocellaceae Species from Potential Methane Hydrate Area Offshore Southwestern Taiwan.</title>
        <authorList>
            <person name="Zhang W.-L."/>
            <person name="Chen W.-C."/>
            <person name="Lai M.-C."/>
            <person name="Chen S.-C."/>
        </authorList>
    </citation>
    <scope>NUCLEOTIDE SEQUENCE [LARGE SCALE GENOMIC DNA]</scope>
    <source>
        <strain evidence="1 2">CWC-04</strain>
    </source>
</reference>
<dbReference type="Proteomes" id="UP001320159">
    <property type="component" value="Unassembled WGS sequence"/>
</dbReference>
<dbReference type="Gene3D" id="1.25.40.10">
    <property type="entry name" value="Tetratricopeptide repeat domain"/>
    <property type="match status" value="1"/>
</dbReference>
<dbReference type="Pfam" id="PF09986">
    <property type="entry name" value="DUF2225"/>
    <property type="match status" value="1"/>
</dbReference>
<evidence type="ECO:0000313" key="1">
    <source>
        <dbReference type="EMBL" id="MCD1295394.1"/>
    </source>
</evidence>
<dbReference type="InterPro" id="IPR018708">
    <property type="entry name" value="DUF2225"/>
</dbReference>
<evidence type="ECO:0000313" key="2">
    <source>
        <dbReference type="Proteomes" id="UP001320159"/>
    </source>
</evidence>
<dbReference type="AlphaFoldDB" id="A0AAP2W7N8"/>
<dbReference type="SUPFAM" id="SSF48452">
    <property type="entry name" value="TPR-like"/>
    <property type="match status" value="1"/>
</dbReference>
<proteinExistence type="predicted"/>
<dbReference type="EMBL" id="PGCK01000008">
    <property type="protein sequence ID" value="MCD1295394.1"/>
    <property type="molecule type" value="Genomic_DNA"/>
</dbReference>
<gene>
    <name evidence="1" type="ORF">CUJ83_10330</name>
</gene>
<accession>A0AAP2W7N8</accession>
<sequence length="215" mass="24784">MTTLQSYRLTCPLCGNMFETELITSTNSFGRFHSDFYREASGKQPICYFVHTCTNCGYTGYDGDFQPQDFSTEFRHLVSENITPEVKDKKINIHGNFYLAALCAEWRGASPQSLGRIYHMGAWCERVRGEKEKEKFFLGKAAEYFEKALDAKEPSKESRAIFVYLIGDIHRRLGNLEKANQWYAKVEQTVKEYGGDDKIVEYAKRQISEPVDIFS</sequence>
<dbReference type="InterPro" id="IPR011990">
    <property type="entry name" value="TPR-like_helical_dom_sf"/>
</dbReference>
<comment type="caution">
    <text evidence="1">The sequence shown here is derived from an EMBL/GenBank/DDBJ whole genome shotgun (WGS) entry which is preliminary data.</text>
</comment>
<name>A0AAP2W7N8_9EURY</name>
<dbReference type="RefSeq" id="WP_230742247.1">
    <property type="nucleotide sequence ID" value="NZ_PGCK01000008.1"/>
</dbReference>
<protein>
    <submittedName>
        <fullName evidence="1">DUF2225 domain-containing protein</fullName>
    </submittedName>
</protein>
<keyword evidence="2" id="KW-1185">Reference proteome</keyword>
<organism evidence="1 2">
    <name type="scientific">Methanooceanicella nereidis</name>
    <dbReference type="NCBI Taxonomy" id="2052831"/>
    <lineage>
        <taxon>Archaea</taxon>
        <taxon>Methanobacteriati</taxon>
        <taxon>Methanobacteriota</taxon>
        <taxon>Stenosarchaea group</taxon>
        <taxon>Methanomicrobia</taxon>
        <taxon>Methanocellales</taxon>
        <taxon>Methanocellaceae</taxon>
        <taxon>Methanooceanicella</taxon>
    </lineage>
</organism>